<name>A0A7K0CFB1_9ACTN</name>
<dbReference type="RefSeq" id="WP_323377735.1">
    <property type="nucleotide sequence ID" value="NZ_WEGJ01000005.1"/>
</dbReference>
<feature type="domain" description="ACT" evidence="10">
    <location>
        <begin position="459"/>
        <end position="531"/>
    </location>
</feature>
<protein>
    <recommendedName>
        <fullName evidence="4 9">D-3-phosphoglycerate dehydrogenase</fullName>
        <ecNumber evidence="9">1.1.1.95</ecNumber>
    </recommendedName>
</protein>
<dbReference type="GO" id="GO:0006564">
    <property type="term" value="P:L-serine biosynthetic process"/>
    <property type="evidence" value="ECO:0007669"/>
    <property type="project" value="UniProtKB-UniRule"/>
</dbReference>
<evidence type="ECO:0000256" key="9">
    <source>
        <dbReference type="RuleBase" id="RU363003"/>
    </source>
</evidence>
<comment type="catalytic activity">
    <reaction evidence="8 9">
        <text>(2R)-3-phosphoglycerate + NAD(+) = 3-phosphooxypyruvate + NADH + H(+)</text>
        <dbReference type="Rhea" id="RHEA:12641"/>
        <dbReference type="ChEBI" id="CHEBI:15378"/>
        <dbReference type="ChEBI" id="CHEBI:18110"/>
        <dbReference type="ChEBI" id="CHEBI:57540"/>
        <dbReference type="ChEBI" id="CHEBI:57945"/>
        <dbReference type="ChEBI" id="CHEBI:58272"/>
        <dbReference type="EC" id="1.1.1.95"/>
    </reaction>
</comment>
<sequence length="533" mass="55471">MSDTSPKPVVLIAEELSPATVDALGPDFEIRHCNGADRAELIPAIKDVDAILVRSATKVDAEAIAAADKLRVIARAGVGLDNVDVSAATKAGVMVVNAPTSNIVTAAELACGLIIATARNIPQANTALKNGEWKRNKYTGVELSEKTLGVVGLGRIGVLVAQRMSAFGMKVVAYDPYVQPARAAQMGVKLLTLDELLEASDFITVHLPKTPETLGLIGDEALHKVKPEVRIVNAARGGIVDEDALAAALKEGRVAGAGLDVYSVEPCTDSPLFQFDNVVATPHLGASTGEAQEKAGIAVARSVRLALAGELVPDAVNVQGGVIAEDVRPGLPLAEKLGRIFTALAGEVAVRLDVEVRGEITQHDVKVLELSALKGVFEDVVAETVSYVNAPLFAQERGVEVRLTTSSESPEHRNVVTVRGTLSGGEEVSVSGTLAGPKHQQKIVGVGDHDIELALADHMAFFRYADRPGVVGTLGRIIGEAGVNIAGMQVSRAEEGGEALVALTVDSVIPAGTLAEIAEEIGATSARGVNLTD</sequence>
<dbReference type="Gene3D" id="3.40.50.720">
    <property type="entry name" value="NAD(P)-binding Rossmann-like Domain"/>
    <property type="match status" value="2"/>
</dbReference>
<comment type="similarity">
    <text evidence="3 9">Belongs to the D-isomer specific 2-hydroxyacid dehydrogenase family.</text>
</comment>
<dbReference type="InterPro" id="IPR029009">
    <property type="entry name" value="ASB_dom_sf"/>
</dbReference>
<dbReference type="SUPFAM" id="SSF51735">
    <property type="entry name" value="NAD(P)-binding Rossmann-fold domains"/>
    <property type="match status" value="1"/>
</dbReference>
<dbReference type="EC" id="1.1.1.95" evidence="9"/>
<dbReference type="Pfam" id="PF19304">
    <property type="entry name" value="PGDH_inter"/>
    <property type="match status" value="1"/>
</dbReference>
<evidence type="ECO:0000256" key="5">
    <source>
        <dbReference type="ARBA" id="ARBA00023002"/>
    </source>
</evidence>
<dbReference type="GO" id="GO:0051287">
    <property type="term" value="F:NAD binding"/>
    <property type="evidence" value="ECO:0007669"/>
    <property type="project" value="UniProtKB-UniRule"/>
</dbReference>
<evidence type="ECO:0000256" key="1">
    <source>
        <dbReference type="ARBA" id="ARBA00003800"/>
    </source>
</evidence>
<dbReference type="InterPro" id="IPR006236">
    <property type="entry name" value="PGDH"/>
</dbReference>
<dbReference type="InterPro" id="IPR045626">
    <property type="entry name" value="PGDH_ASB_dom"/>
</dbReference>
<dbReference type="PANTHER" id="PTHR42938">
    <property type="entry name" value="FORMATE DEHYDROGENASE 1"/>
    <property type="match status" value="1"/>
</dbReference>
<dbReference type="InterPro" id="IPR045865">
    <property type="entry name" value="ACT-like_dom_sf"/>
</dbReference>
<evidence type="ECO:0000313" key="12">
    <source>
        <dbReference type="Proteomes" id="UP000466345"/>
    </source>
</evidence>
<comment type="catalytic activity">
    <reaction evidence="7">
        <text>(R)-2-hydroxyglutarate + NAD(+) = 2-oxoglutarate + NADH + H(+)</text>
        <dbReference type="Rhea" id="RHEA:49612"/>
        <dbReference type="ChEBI" id="CHEBI:15378"/>
        <dbReference type="ChEBI" id="CHEBI:15801"/>
        <dbReference type="ChEBI" id="CHEBI:16810"/>
        <dbReference type="ChEBI" id="CHEBI:57540"/>
        <dbReference type="ChEBI" id="CHEBI:57945"/>
        <dbReference type="EC" id="1.1.1.399"/>
    </reaction>
</comment>
<dbReference type="Gene3D" id="3.30.1330.90">
    <property type="entry name" value="D-3-phosphoglycerate dehydrogenase, domain 3"/>
    <property type="match status" value="1"/>
</dbReference>
<evidence type="ECO:0000256" key="8">
    <source>
        <dbReference type="ARBA" id="ARBA00048731"/>
    </source>
</evidence>
<dbReference type="InterPro" id="IPR006139">
    <property type="entry name" value="D-isomer_2_OHA_DH_cat_dom"/>
</dbReference>
<dbReference type="Gene3D" id="3.30.70.260">
    <property type="match status" value="1"/>
</dbReference>
<dbReference type="PROSITE" id="PS51671">
    <property type="entry name" value="ACT"/>
    <property type="match status" value="1"/>
</dbReference>
<dbReference type="SUPFAM" id="SSF52283">
    <property type="entry name" value="Formate/glycerate dehydrogenase catalytic domain-like"/>
    <property type="match status" value="1"/>
</dbReference>
<dbReference type="PROSITE" id="PS00065">
    <property type="entry name" value="D_2_HYDROXYACID_DH_1"/>
    <property type="match status" value="1"/>
</dbReference>
<dbReference type="EMBL" id="WEGJ01000005">
    <property type="protein sequence ID" value="MQY12165.1"/>
    <property type="molecule type" value="Genomic_DNA"/>
</dbReference>
<comment type="caution">
    <text evidence="11">The sequence shown here is derived from an EMBL/GenBank/DDBJ whole genome shotgun (WGS) entry which is preliminary data.</text>
</comment>
<dbReference type="PROSITE" id="PS00670">
    <property type="entry name" value="D_2_HYDROXYACID_DH_2"/>
    <property type="match status" value="1"/>
</dbReference>
<dbReference type="InterPro" id="IPR029753">
    <property type="entry name" value="D-isomer_DH_CS"/>
</dbReference>
<dbReference type="SUPFAM" id="SSF143548">
    <property type="entry name" value="Serine metabolism enzymes domain"/>
    <property type="match status" value="1"/>
</dbReference>
<dbReference type="CDD" id="cd12173">
    <property type="entry name" value="PGDH_4"/>
    <property type="match status" value="1"/>
</dbReference>
<dbReference type="Pfam" id="PF01842">
    <property type="entry name" value="ACT"/>
    <property type="match status" value="1"/>
</dbReference>
<dbReference type="InterPro" id="IPR006140">
    <property type="entry name" value="D-isomer_DH_NAD-bd"/>
</dbReference>
<dbReference type="NCBIfam" id="TIGR01327">
    <property type="entry name" value="PGDH"/>
    <property type="match status" value="1"/>
</dbReference>
<evidence type="ECO:0000256" key="2">
    <source>
        <dbReference type="ARBA" id="ARBA00005216"/>
    </source>
</evidence>
<evidence type="ECO:0000256" key="4">
    <source>
        <dbReference type="ARBA" id="ARBA00021582"/>
    </source>
</evidence>
<accession>A0A7K0CFB1</accession>
<dbReference type="InterPro" id="IPR002912">
    <property type="entry name" value="ACT_dom"/>
</dbReference>
<dbReference type="FunFam" id="3.40.50.720:FF:000021">
    <property type="entry name" value="D-3-phosphoglycerate dehydrogenase"/>
    <property type="match status" value="1"/>
</dbReference>
<dbReference type="AlphaFoldDB" id="A0A7K0CFB1"/>
<dbReference type="PANTHER" id="PTHR42938:SF47">
    <property type="entry name" value="HYDROXYPYRUVATE REDUCTASE"/>
    <property type="match status" value="1"/>
</dbReference>
<dbReference type="Pfam" id="PF00389">
    <property type="entry name" value="2-Hacid_dh"/>
    <property type="match status" value="1"/>
</dbReference>
<keyword evidence="9" id="KW-0028">Amino-acid biosynthesis</keyword>
<dbReference type="SUPFAM" id="SSF55021">
    <property type="entry name" value="ACT-like"/>
    <property type="match status" value="1"/>
</dbReference>
<dbReference type="InterPro" id="IPR036291">
    <property type="entry name" value="NAD(P)-bd_dom_sf"/>
</dbReference>
<proteinExistence type="inferred from homology"/>
<dbReference type="Proteomes" id="UP000466345">
    <property type="component" value="Unassembled WGS sequence"/>
</dbReference>
<evidence type="ECO:0000313" key="11">
    <source>
        <dbReference type="EMBL" id="MQY12165.1"/>
    </source>
</evidence>
<evidence type="ECO:0000256" key="3">
    <source>
        <dbReference type="ARBA" id="ARBA00005854"/>
    </source>
</evidence>
<evidence type="ECO:0000259" key="10">
    <source>
        <dbReference type="PROSITE" id="PS51671"/>
    </source>
</evidence>
<dbReference type="CDD" id="cd04902">
    <property type="entry name" value="ACT_3PGDH-xct"/>
    <property type="match status" value="1"/>
</dbReference>
<reference evidence="11 12" key="1">
    <citation type="submission" date="2019-10" db="EMBL/GenBank/DDBJ databases">
        <title>Streptomyces smaragdinus sp. nov. and Streptomyces fabii sp. nov., isolated from the gut of fungus growing-termite Macrotermes natalensis.</title>
        <authorList>
            <person name="Schwitalla J."/>
            <person name="Benndorf R."/>
            <person name="Martin K."/>
            <person name="De Beer W."/>
            <person name="Kaster A.-K."/>
            <person name="Vollmers J."/>
            <person name="Poulsen M."/>
            <person name="Beemelmanns C."/>
        </authorList>
    </citation>
    <scope>NUCLEOTIDE SEQUENCE [LARGE SCALE GENOMIC DNA]</scope>
    <source>
        <strain evidence="11 12">RB5</strain>
    </source>
</reference>
<keyword evidence="5 9" id="KW-0560">Oxidoreductase</keyword>
<keyword evidence="6 9" id="KW-0520">NAD</keyword>
<gene>
    <name evidence="11" type="primary">serA_2</name>
    <name evidence="11" type="ORF">SRB5_22950</name>
</gene>
<comment type="function">
    <text evidence="1">Catalyzes the reversible oxidation of 3-phospho-D-glycerate to 3-phosphonooxypyruvate, the first step of the phosphorylated L-serine biosynthesis pathway. Also catalyzes the reversible oxidation of 2-hydroxyglutarate to 2-oxoglutarate.</text>
</comment>
<evidence type="ECO:0000256" key="7">
    <source>
        <dbReference type="ARBA" id="ARBA00048126"/>
    </source>
</evidence>
<dbReference type="InterPro" id="IPR029752">
    <property type="entry name" value="D-isomer_DH_CS1"/>
</dbReference>
<dbReference type="UniPathway" id="UPA00135">
    <property type="reaction ID" value="UER00196"/>
</dbReference>
<organism evidence="11 12">
    <name type="scientific">Streptomyces smaragdinus</name>
    <dbReference type="NCBI Taxonomy" id="2585196"/>
    <lineage>
        <taxon>Bacteria</taxon>
        <taxon>Bacillati</taxon>
        <taxon>Actinomycetota</taxon>
        <taxon>Actinomycetes</taxon>
        <taxon>Kitasatosporales</taxon>
        <taxon>Streptomycetaceae</taxon>
        <taxon>Streptomyces</taxon>
    </lineage>
</organism>
<comment type="pathway">
    <text evidence="2 9">Amino-acid biosynthesis; L-serine biosynthesis; L-serine from 3-phospho-D-glycerate: step 1/3.</text>
</comment>
<evidence type="ECO:0000256" key="6">
    <source>
        <dbReference type="ARBA" id="ARBA00023027"/>
    </source>
</evidence>
<dbReference type="Pfam" id="PF02826">
    <property type="entry name" value="2-Hacid_dh_C"/>
    <property type="match status" value="1"/>
</dbReference>
<keyword evidence="12" id="KW-1185">Reference proteome</keyword>
<dbReference type="GO" id="GO:0004617">
    <property type="term" value="F:phosphoglycerate dehydrogenase activity"/>
    <property type="evidence" value="ECO:0007669"/>
    <property type="project" value="UniProtKB-UniRule"/>
</dbReference>
<keyword evidence="9" id="KW-0718">Serine biosynthesis</keyword>